<dbReference type="PANTHER" id="PTHR43680">
    <property type="entry name" value="NITRATE REDUCTASE MOLYBDENUM COFACTOR ASSEMBLY CHAPERONE"/>
    <property type="match status" value="1"/>
</dbReference>
<gene>
    <name evidence="1" type="primary">narJ</name>
    <name evidence="1" type="ORF">MCNF_08560</name>
</gene>
<reference evidence="1" key="2">
    <citation type="submission" date="2020-02" db="EMBL/GenBank/DDBJ databases">
        <authorList>
            <person name="Matsumoto Y."/>
            <person name="Motooka D."/>
            <person name="Nakamura S."/>
        </authorList>
    </citation>
    <scope>NUCLEOTIDE SEQUENCE</scope>
    <source>
        <strain evidence="1">JCM 13671</strain>
    </source>
</reference>
<dbReference type="PANTHER" id="PTHR43680:SF2">
    <property type="entry name" value="NITRATE REDUCTASE MOLYBDENUM COFACTOR ASSEMBLY CHAPERONE NARJ"/>
    <property type="match status" value="1"/>
</dbReference>
<organism evidence="1 2">
    <name type="scientific">Mycolicibacterium confluentis</name>
    <dbReference type="NCBI Taxonomy" id="28047"/>
    <lineage>
        <taxon>Bacteria</taxon>
        <taxon>Bacillati</taxon>
        <taxon>Actinomycetota</taxon>
        <taxon>Actinomycetes</taxon>
        <taxon>Mycobacteriales</taxon>
        <taxon>Mycobacteriaceae</taxon>
        <taxon>Mycolicibacterium</taxon>
    </lineage>
</organism>
<dbReference type="SUPFAM" id="SSF89155">
    <property type="entry name" value="TorD-like"/>
    <property type="match status" value="1"/>
</dbReference>
<evidence type="ECO:0000313" key="1">
    <source>
        <dbReference type="EMBL" id="BBZ32251.1"/>
    </source>
</evidence>
<dbReference type="AlphaFoldDB" id="A0A7I7XSS5"/>
<reference evidence="1" key="1">
    <citation type="journal article" date="2019" name="Emerg. Microbes Infect.">
        <title>Comprehensive subspecies identification of 175 nontuberculous mycobacteria species based on 7547 genomic profiles.</title>
        <authorList>
            <person name="Matsumoto Y."/>
            <person name="Kinjo T."/>
            <person name="Motooka D."/>
            <person name="Nabeya D."/>
            <person name="Jung N."/>
            <person name="Uechi K."/>
            <person name="Horii T."/>
            <person name="Iida T."/>
            <person name="Fujita J."/>
            <person name="Nakamura S."/>
        </authorList>
    </citation>
    <scope>NUCLEOTIDE SEQUENCE [LARGE SCALE GENOMIC DNA]</scope>
    <source>
        <strain evidence="1">JCM 13671</strain>
    </source>
</reference>
<dbReference type="RefSeq" id="WP_085153946.1">
    <property type="nucleotide sequence ID" value="NZ_AP022612.1"/>
</dbReference>
<sequence length="217" mass="23690">MRLGRRRAVTSTDRAVWQAASLLLTYPDEGHSARLQVVTQLLDHVPGCARDLLVRAHTALISRGSRQAAEDYVETFDLNRHATLYLTYWTAGDTRRRGAAMHEFAAVYRTSGADAPKKESPDHLPVLLEFAARVDPEAGLRLLTEHRVPLDVVRAALTERGSPYGDVLAAVCSTLPAAGDQDVQLARRLAAAGPPVEAVGLEPFTLTVPPRRTEKVP</sequence>
<name>A0A7I7XSS5_9MYCO</name>
<dbReference type="InterPro" id="IPR036411">
    <property type="entry name" value="TorD-like_sf"/>
</dbReference>
<dbReference type="NCBIfam" id="TIGR00684">
    <property type="entry name" value="narJ"/>
    <property type="match status" value="1"/>
</dbReference>
<dbReference type="InterPro" id="IPR020945">
    <property type="entry name" value="DMSO/NO3_reduct_chaperone"/>
</dbReference>
<protein>
    <submittedName>
        <fullName evidence="1">Nitrate reductase molybdenum cofactor assembly chaperone</fullName>
    </submittedName>
</protein>
<keyword evidence="2" id="KW-1185">Reference proteome</keyword>
<dbReference type="GO" id="GO:0051131">
    <property type="term" value="P:chaperone-mediated protein complex assembly"/>
    <property type="evidence" value="ECO:0007669"/>
    <property type="project" value="InterPro"/>
</dbReference>
<accession>A0A7I7XSS5</accession>
<dbReference type="EMBL" id="AP022612">
    <property type="protein sequence ID" value="BBZ32251.1"/>
    <property type="molecule type" value="Genomic_DNA"/>
</dbReference>
<dbReference type="Gene3D" id="1.10.3480.10">
    <property type="entry name" value="TorD-like"/>
    <property type="match status" value="1"/>
</dbReference>
<dbReference type="GO" id="GO:0051082">
    <property type="term" value="F:unfolded protein binding"/>
    <property type="evidence" value="ECO:0007669"/>
    <property type="project" value="InterPro"/>
</dbReference>
<dbReference type="GO" id="GO:0042128">
    <property type="term" value="P:nitrate assimilation"/>
    <property type="evidence" value="ECO:0007669"/>
    <property type="project" value="TreeGrafter"/>
</dbReference>
<dbReference type="InterPro" id="IPR003765">
    <property type="entry name" value="NO3_reductase_chaperone_NarJ"/>
</dbReference>
<dbReference type="OrthoDB" id="4307003at2"/>
<dbReference type="GO" id="GO:0016530">
    <property type="term" value="F:metallochaperone activity"/>
    <property type="evidence" value="ECO:0007669"/>
    <property type="project" value="TreeGrafter"/>
</dbReference>
<proteinExistence type="predicted"/>
<evidence type="ECO:0000313" key="2">
    <source>
        <dbReference type="Proteomes" id="UP000466931"/>
    </source>
</evidence>
<dbReference type="Pfam" id="PF02613">
    <property type="entry name" value="Nitrate_red_del"/>
    <property type="match status" value="1"/>
</dbReference>
<dbReference type="Proteomes" id="UP000466931">
    <property type="component" value="Chromosome"/>
</dbReference>